<evidence type="ECO:0000256" key="1">
    <source>
        <dbReference type="SAM" id="MobiDB-lite"/>
    </source>
</evidence>
<protein>
    <recommendedName>
        <fullName evidence="5">REJ domain-containing protein</fullName>
    </recommendedName>
</protein>
<evidence type="ECO:0008006" key="5">
    <source>
        <dbReference type="Google" id="ProtNLM"/>
    </source>
</evidence>
<dbReference type="EMBL" id="SGPL01000061">
    <property type="protein sequence ID" value="THH18894.1"/>
    <property type="molecule type" value="Genomic_DNA"/>
</dbReference>
<feature type="signal peptide" evidence="2">
    <location>
        <begin position="1"/>
        <end position="24"/>
    </location>
</feature>
<evidence type="ECO:0000256" key="2">
    <source>
        <dbReference type="SAM" id="SignalP"/>
    </source>
</evidence>
<evidence type="ECO:0000313" key="3">
    <source>
        <dbReference type="EMBL" id="THH18894.1"/>
    </source>
</evidence>
<feature type="region of interest" description="Disordered" evidence="1">
    <location>
        <begin position="138"/>
        <end position="171"/>
    </location>
</feature>
<dbReference type="Proteomes" id="UP000310158">
    <property type="component" value="Unassembled WGS sequence"/>
</dbReference>
<keyword evidence="4" id="KW-1185">Reference proteome</keyword>
<comment type="caution">
    <text evidence="3">The sequence shown here is derived from an EMBL/GenBank/DDBJ whole genome shotgun (WGS) entry which is preliminary data.</text>
</comment>
<accession>A0A4S4M1I9</accession>
<reference evidence="3 4" key="1">
    <citation type="submission" date="2019-02" db="EMBL/GenBank/DDBJ databases">
        <title>Genome sequencing of the rare red list fungi Bondarzewia mesenterica.</title>
        <authorList>
            <person name="Buettner E."/>
            <person name="Kellner H."/>
        </authorList>
    </citation>
    <scope>NUCLEOTIDE SEQUENCE [LARGE SCALE GENOMIC DNA]</scope>
    <source>
        <strain evidence="3 4">DSM 108281</strain>
    </source>
</reference>
<proteinExistence type="predicted"/>
<sequence length="197" mass="19557">MFINIHIFLSISLLSTTVLPSSNAEPVMTTDLEVAGTATEYPQYATGTITLSAGPPESSAKVGYGGTSFFTFYTVNGGGSGGSGWGASNFPPASLPVPLSGSTPSSSATLSLTTAAFVSMPNPSVSTSSEIISSTSPSAALDTASSNPSSTSTTNVNQPSSSASALSSTNGARSTSAPTAPLFFIAVFSATGLVFAL</sequence>
<evidence type="ECO:0000313" key="4">
    <source>
        <dbReference type="Proteomes" id="UP000310158"/>
    </source>
</evidence>
<gene>
    <name evidence="3" type="ORF">EW146_g2183</name>
</gene>
<name>A0A4S4M1I9_9AGAM</name>
<organism evidence="3 4">
    <name type="scientific">Bondarzewia mesenterica</name>
    <dbReference type="NCBI Taxonomy" id="1095465"/>
    <lineage>
        <taxon>Eukaryota</taxon>
        <taxon>Fungi</taxon>
        <taxon>Dikarya</taxon>
        <taxon>Basidiomycota</taxon>
        <taxon>Agaricomycotina</taxon>
        <taxon>Agaricomycetes</taxon>
        <taxon>Russulales</taxon>
        <taxon>Bondarzewiaceae</taxon>
        <taxon>Bondarzewia</taxon>
    </lineage>
</organism>
<feature type="chain" id="PRO_5020402385" description="REJ domain-containing protein" evidence="2">
    <location>
        <begin position="25"/>
        <end position="197"/>
    </location>
</feature>
<dbReference type="AlphaFoldDB" id="A0A4S4M1I9"/>
<keyword evidence="2" id="KW-0732">Signal</keyword>
<feature type="compositionally biased region" description="Low complexity" evidence="1">
    <location>
        <begin position="145"/>
        <end position="168"/>
    </location>
</feature>